<dbReference type="GO" id="GO:0016616">
    <property type="term" value="F:oxidoreductase activity, acting on the CH-OH group of donors, NAD or NADP as acceptor"/>
    <property type="evidence" value="ECO:0007669"/>
    <property type="project" value="InterPro"/>
</dbReference>
<feature type="domain" description="D-isomer specific 2-hydroxyacid dehydrogenase catalytic" evidence="6">
    <location>
        <begin position="19"/>
        <end position="316"/>
    </location>
</feature>
<evidence type="ECO:0000256" key="3">
    <source>
        <dbReference type="ARBA" id="ARBA00023002"/>
    </source>
</evidence>
<feature type="domain" description="D-isomer specific 2-hydroxyacid dehydrogenase NAD-binding" evidence="7">
    <location>
        <begin position="112"/>
        <end position="284"/>
    </location>
</feature>
<dbReference type="RefSeq" id="WP_283230241.1">
    <property type="nucleotide sequence ID" value="NZ_JASGBQ010000004.1"/>
</dbReference>
<evidence type="ECO:0000256" key="4">
    <source>
        <dbReference type="ARBA" id="ARBA00023027"/>
    </source>
</evidence>
<dbReference type="PANTHER" id="PTHR42789">
    <property type="entry name" value="D-ISOMER SPECIFIC 2-HYDROXYACID DEHYDROGENASE FAMILY PROTEIN (AFU_ORTHOLOGUE AFUA_6G10090)"/>
    <property type="match status" value="1"/>
</dbReference>
<evidence type="ECO:0000259" key="7">
    <source>
        <dbReference type="Pfam" id="PF02826"/>
    </source>
</evidence>
<reference evidence="8 9" key="1">
    <citation type="submission" date="2023-05" db="EMBL/GenBank/DDBJ databases">
        <title>[ruminococcus] sp. nov., isolated from a pig farm feces dump.</title>
        <authorList>
            <person name="Chang Y.-H."/>
        </authorList>
    </citation>
    <scope>NUCLEOTIDE SEQUENCE [LARGE SCALE GENOMIC DNA]</scope>
    <source>
        <strain evidence="8 9">YH-rum2234</strain>
    </source>
</reference>
<dbReference type="PANTHER" id="PTHR42789:SF1">
    <property type="entry name" value="D-ISOMER SPECIFIC 2-HYDROXYACID DEHYDROGENASE FAMILY PROTEIN (AFU_ORTHOLOGUE AFUA_6G10090)"/>
    <property type="match status" value="1"/>
</dbReference>
<evidence type="ECO:0000313" key="9">
    <source>
        <dbReference type="Proteomes" id="UP001300383"/>
    </source>
</evidence>
<dbReference type="Proteomes" id="UP001300383">
    <property type="component" value="Unassembled WGS sequence"/>
</dbReference>
<evidence type="ECO:0000256" key="5">
    <source>
        <dbReference type="RuleBase" id="RU003719"/>
    </source>
</evidence>
<evidence type="ECO:0000256" key="1">
    <source>
        <dbReference type="ARBA" id="ARBA00005854"/>
    </source>
</evidence>
<proteinExistence type="inferred from homology"/>
<keyword evidence="4" id="KW-0520">NAD</keyword>
<dbReference type="InterPro" id="IPR006139">
    <property type="entry name" value="D-isomer_2_OHA_DH_cat_dom"/>
</dbReference>
<dbReference type="FunFam" id="3.40.50.720:FF:000203">
    <property type="entry name" value="D-3-phosphoglycerate dehydrogenase (SerA)"/>
    <property type="match status" value="1"/>
</dbReference>
<gene>
    <name evidence="8" type="ORF">QJ036_04455</name>
</gene>
<dbReference type="SUPFAM" id="SSF51735">
    <property type="entry name" value="NAD(P)-binding Rossmann-fold domains"/>
    <property type="match status" value="1"/>
</dbReference>
<dbReference type="AlphaFoldDB" id="A0AAP4BBU5"/>
<evidence type="ECO:0000313" key="8">
    <source>
        <dbReference type="EMBL" id="MDI9241731.1"/>
    </source>
</evidence>
<organism evidence="8 9">
    <name type="scientific">Fusibacillus kribbianus</name>
    <dbReference type="NCBI Taxonomy" id="3044208"/>
    <lineage>
        <taxon>Bacteria</taxon>
        <taxon>Bacillati</taxon>
        <taxon>Bacillota</taxon>
        <taxon>Clostridia</taxon>
        <taxon>Lachnospirales</taxon>
        <taxon>Lachnospiraceae</taxon>
        <taxon>Fusibacillus</taxon>
    </lineage>
</organism>
<keyword evidence="3 5" id="KW-0560">Oxidoreductase</keyword>
<keyword evidence="9" id="KW-1185">Reference proteome</keyword>
<dbReference type="SUPFAM" id="SSF52283">
    <property type="entry name" value="Formate/glycerate dehydrogenase catalytic domain-like"/>
    <property type="match status" value="1"/>
</dbReference>
<dbReference type="Gene3D" id="3.40.50.720">
    <property type="entry name" value="NAD(P)-binding Rossmann-like Domain"/>
    <property type="match status" value="2"/>
</dbReference>
<dbReference type="InterPro" id="IPR050857">
    <property type="entry name" value="D-2-hydroxyacid_DH"/>
</dbReference>
<name>A0AAP4BBU5_9FIRM</name>
<evidence type="ECO:0000256" key="2">
    <source>
        <dbReference type="ARBA" id="ARBA00022605"/>
    </source>
</evidence>
<dbReference type="Pfam" id="PF02826">
    <property type="entry name" value="2-Hacid_dh_C"/>
    <property type="match status" value="1"/>
</dbReference>
<dbReference type="Pfam" id="PF00389">
    <property type="entry name" value="2-Hacid_dh"/>
    <property type="match status" value="1"/>
</dbReference>
<dbReference type="InterPro" id="IPR029753">
    <property type="entry name" value="D-isomer_DH_CS"/>
</dbReference>
<dbReference type="GO" id="GO:0008652">
    <property type="term" value="P:amino acid biosynthetic process"/>
    <property type="evidence" value="ECO:0007669"/>
    <property type="project" value="UniProtKB-KW"/>
</dbReference>
<dbReference type="InterPro" id="IPR036291">
    <property type="entry name" value="NAD(P)-bd_dom_sf"/>
</dbReference>
<dbReference type="GO" id="GO:0051287">
    <property type="term" value="F:NAD binding"/>
    <property type="evidence" value="ECO:0007669"/>
    <property type="project" value="InterPro"/>
</dbReference>
<dbReference type="CDD" id="cd12172">
    <property type="entry name" value="PGDH_like_2"/>
    <property type="match status" value="1"/>
</dbReference>
<sequence>MKILVTPTSMQPEKENPALDRLKEFADELVYNPTGKPLEEDALCRLLEDCDGYLAGLDFVTEKVLKSCHRLKAISRYGAGYDRVDLQAAKDCGIFVSNTPGANAEAVGELAFGMMMTLARRLVPLDRTTKAGGWVRSTGTELYGKTLGIVGLGAIGRVVARCAGGFGMHVIAYDPFIDEEYCKQKEIESMAFDDVMSRADFVTLHLPLLESTRHLVDRNVFASMKDGAILINASRGGIVDEDAALDALISGKLGGLGLDAFEEEPPAGSPLFAFDNVLATPHTGAHTMEATENMANMAVDNLIAMLSGQDCPYILNR</sequence>
<keyword evidence="2" id="KW-0028">Amino-acid biosynthesis</keyword>
<dbReference type="InterPro" id="IPR006140">
    <property type="entry name" value="D-isomer_DH_NAD-bd"/>
</dbReference>
<comment type="caution">
    <text evidence="8">The sequence shown here is derived from an EMBL/GenBank/DDBJ whole genome shotgun (WGS) entry which is preliminary data.</text>
</comment>
<protein>
    <submittedName>
        <fullName evidence="8">Phosphoglycerate dehydrogenase</fullName>
    </submittedName>
</protein>
<dbReference type="InterPro" id="IPR029752">
    <property type="entry name" value="D-isomer_DH_CS1"/>
</dbReference>
<evidence type="ECO:0000259" key="6">
    <source>
        <dbReference type="Pfam" id="PF00389"/>
    </source>
</evidence>
<comment type="similarity">
    <text evidence="1 5">Belongs to the D-isomer specific 2-hydroxyacid dehydrogenase family.</text>
</comment>
<dbReference type="PROSITE" id="PS00065">
    <property type="entry name" value="D_2_HYDROXYACID_DH_1"/>
    <property type="match status" value="1"/>
</dbReference>
<dbReference type="PROSITE" id="PS00671">
    <property type="entry name" value="D_2_HYDROXYACID_DH_3"/>
    <property type="match status" value="1"/>
</dbReference>
<accession>A0AAP4BBU5</accession>
<dbReference type="EMBL" id="JASGBQ010000004">
    <property type="protein sequence ID" value="MDI9241731.1"/>
    <property type="molecule type" value="Genomic_DNA"/>
</dbReference>